<keyword evidence="5 6" id="KW-0472">Membrane</keyword>
<dbReference type="AlphaFoldDB" id="A0A0B4XNK0"/>
<dbReference type="EMBL" id="CP004387">
    <property type="protein sequence ID" value="AJD48043.1"/>
    <property type="molecule type" value="Genomic_DNA"/>
</dbReference>
<dbReference type="Gene3D" id="1.10.3860.10">
    <property type="entry name" value="Sodium:dicarboxylate symporter"/>
    <property type="match status" value="1"/>
</dbReference>
<keyword evidence="8" id="KW-1185">Reference proteome</keyword>
<dbReference type="Pfam" id="PF00375">
    <property type="entry name" value="SDF"/>
    <property type="match status" value="1"/>
</dbReference>
<dbReference type="PANTHER" id="PTHR11958:SF63">
    <property type="entry name" value="AMINO ACID TRANSPORTER"/>
    <property type="match status" value="1"/>
</dbReference>
<feature type="transmembrane region" description="Helical" evidence="6">
    <location>
        <begin position="362"/>
        <end position="383"/>
    </location>
</feature>
<dbReference type="PRINTS" id="PR00173">
    <property type="entry name" value="EDTRNSPORT"/>
</dbReference>
<gene>
    <name evidence="7" type="ORF">S7S_08135</name>
</gene>
<evidence type="ECO:0000256" key="1">
    <source>
        <dbReference type="ARBA" id="ARBA00004141"/>
    </source>
</evidence>
<dbReference type="KEGG" id="apac:S7S_08135"/>
<reference evidence="7 8" key="1">
    <citation type="journal article" date="2012" name="J. Bacteriol.">
        <title>Genome sequence of an alkane-degrading bacterium, Alcanivorax pacificus type strain W11-5, isolated from deep sea sediment.</title>
        <authorList>
            <person name="Lai Q."/>
            <person name="Shao Z."/>
        </authorList>
    </citation>
    <scope>NUCLEOTIDE SEQUENCE [LARGE SCALE GENOMIC DNA]</scope>
    <source>
        <strain evidence="7 8">W11-5</strain>
    </source>
</reference>
<evidence type="ECO:0000313" key="7">
    <source>
        <dbReference type="EMBL" id="AJD48043.1"/>
    </source>
</evidence>
<evidence type="ECO:0000256" key="3">
    <source>
        <dbReference type="ARBA" id="ARBA00022692"/>
    </source>
</evidence>
<dbReference type="InterPro" id="IPR050746">
    <property type="entry name" value="DAACS"/>
</dbReference>
<dbReference type="RefSeq" id="WP_008735899.1">
    <property type="nucleotide sequence ID" value="NZ_CP004387.1"/>
</dbReference>
<evidence type="ECO:0000256" key="4">
    <source>
        <dbReference type="ARBA" id="ARBA00022989"/>
    </source>
</evidence>
<dbReference type="HOGENOM" id="CLU_019375_7_1_6"/>
<feature type="transmembrane region" description="Helical" evidence="6">
    <location>
        <begin position="192"/>
        <end position="216"/>
    </location>
</feature>
<dbReference type="Proteomes" id="UP000006764">
    <property type="component" value="Chromosome"/>
</dbReference>
<keyword evidence="2" id="KW-0813">Transport</keyword>
<keyword evidence="3 6" id="KW-0812">Transmembrane</keyword>
<organism evidence="7 8">
    <name type="scientific">Isoalcanivorax pacificus W11-5</name>
    <dbReference type="NCBI Taxonomy" id="391936"/>
    <lineage>
        <taxon>Bacteria</taxon>
        <taxon>Pseudomonadati</taxon>
        <taxon>Pseudomonadota</taxon>
        <taxon>Gammaproteobacteria</taxon>
        <taxon>Oceanospirillales</taxon>
        <taxon>Alcanivoracaceae</taxon>
        <taxon>Isoalcanivorax</taxon>
    </lineage>
</organism>
<feature type="transmembrane region" description="Helical" evidence="6">
    <location>
        <begin position="228"/>
        <end position="253"/>
    </location>
</feature>
<evidence type="ECO:0000256" key="5">
    <source>
        <dbReference type="ARBA" id="ARBA00023136"/>
    </source>
</evidence>
<dbReference type="OrthoDB" id="9766690at2"/>
<protein>
    <submittedName>
        <fullName evidence="7">Excitatory amino acid transporter</fullName>
    </submittedName>
</protein>
<dbReference type="InterPro" id="IPR036458">
    <property type="entry name" value="Na:dicarbo_symporter_sf"/>
</dbReference>
<evidence type="ECO:0000256" key="2">
    <source>
        <dbReference type="ARBA" id="ARBA00022448"/>
    </source>
</evidence>
<sequence length="425" mass="44732">MKLHNQIFLAMALGALAGWLTSEGSQVFGVSLLAVYDTVGRLFINGLQMIVVPLITSAIISSLTGLGNGRDLGRLGGKTIAYYMSTTFVAIIIGLVISNLLTPGIIDGEPAGDRLGLAADTHEVLARVEGRGAGDFAGIILQLLPSNLLQAAVQGQLLGLIVFSLLFGYFLRNVEGSPGQALRDAIEGLYQTMVRITLFIIRFAPIGVFALIAATVTRTGFDAIEPLAWFFACVLLALAVHAFIVLPLAICVLGRRSPTWHLRAMTPAMLTAFSTASSAATLPLTMECVEKRSRVSKRIATFVLPLGSTVNMDGTALYECAAVLFIAQAYGLDLSLGMQALVVITALLTSIGVASIPAASLVAITLILGMVGLPAEAIGLILVTDRVLDMCRTAVNIWSDSVGAVLIARSEGEEAVLSQPPDHTV</sequence>
<dbReference type="STRING" id="391936.S7S_08135"/>
<keyword evidence="4 6" id="KW-1133">Transmembrane helix</keyword>
<evidence type="ECO:0000256" key="6">
    <source>
        <dbReference type="SAM" id="Phobius"/>
    </source>
</evidence>
<comment type="subcellular location">
    <subcellularLocation>
        <location evidence="1">Membrane</location>
        <topology evidence="1">Multi-pass membrane protein</topology>
    </subcellularLocation>
</comment>
<evidence type="ECO:0000313" key="8">
    <source>
        <dbReference type="Proteomes" id="UP000006764"/>
    </source>
</evidence>
<dbReference type="InterPro" id="IPR001991">
    <property type="entry name" value="Na-dicarboxylate_symporter"/>
</dbReference>
<dbReference type="GO" id="GO:0015293">
    <property type="term" value="F:symporter activity"/>
    <property type="evidence" value="ECO:0007669"/>
    <property type="project" value="InterPro"/>
</dbReference>
<dbReference type="GO" id="GO:0016020">
    <property type="term" value="C:membrane"/>
    <property type="evidence" value="ECO:0007669"/>
    <property type="project" value="UniProtKB-SubCell"/>
</dbReference>
<dbReference type="PANTHER" id="PTHR11958">
    <property type="entry name" value="SODIUM/DICARBOXYLATE SYMPORTER-RELATED"/>
    <property type="match status" value="1"/>
</dbReference>
<feature type="transmembrane region" description="Helical" evidence="6">
    <location>
        <begin position="80"/>
        <end position="101"/>
    </location>
</feature>
<name>A0A0B4XNK0_9GAMM</name>
<feature type="transmembrane region" description="Helical" evidence="6">
    <location>
        <begin position="336"/>
        <end position="356"/>
    </location>
</feature>
<feature type="transmembrane region" description="Helical" evidence="6">
    <location>
        <begin position="151"/>
        <end position="171"/>
    </location>
</feature>
<proteinExistence type="predicted"/>
<dbReference type="SUPFAM" id="SSF118215">
    <property type="entry name" value="Proton glutamate symport protein"/>
    <property type="match status" value="1"/>
</dbReference>
<accession>A0A0B4XNK0</accession>
<feature type="transmembrane region" description="Helical" evidence="6">
    <location>
        <begin position="48"/>
        <end position="68"/>
    </location>
</feature>